<comment type="caution">
    <text evidence="2">The sequence shown here is derived from an EMBL/GenBank/DDBJ whole genome shotgun (WGS) entry which is preliminary data.</text>
</comment>
<evidence type="ECO:0000313" key="3">
    <source>
        <dbReference type="Proteomes" id="UP001476282"/>
    </source>
</evidence>
<organism evidence="2 3">
    <name type="scientific">Haloferula sargassicola</name>
    <dbReference type="NCBI Taxonomy" id="490096"/>
    <lineage>
        <taxon>Bacteria</taxon>
        <taxon>Pseudomonadati</taxon>
        <taxon>Verrucomicrobiota</taxon>
        <taxon>Verrucomicrobiia</taxon>
        <taxon>Verrucomicrobiales</taxon>
        <taxon>Verrucomicrobiaceae</taxon>
        <taxon>Haloferula</taxon>
    </lineage>
</organism>
<protein>
    <submittedName>
        <fullName evidence="2">Uncharacterized protein</fullName>
    </submittedName>
</protein>
<feature type="region of interest" description="Disordered" evidence="1">
    <location>
        <begin position="330"/>
        <end position="349"/>
    </location>
</feature>
<name>A0ABP9UP09_9BACT</name>
<dbReference type="Proteomes" id="UP001476282">
    <property type="component" value="Unassembled WGS sequence"/>
</dbReference>
<dbReference type="EMBL" id="BAABRI010000013">
    <property type="protein sequence ID" value="GAA5483300.1"/>
    <property type="molecule type" value="Genomic_DNA"/>
</dbReference>
<feature type="region of interest" description="Disordered" evidence="1">
    <location>
        <begin position="1143"/>
        <end position="1162"/>
    </location>
</feature>
<accession>A0ABP9UP09</accession>
<feature type="compositionally biased region" description="Acidic residues" evidence="1">
    <location>
        <begin position="1149"/>
        <end position="1158"/>
    </location>
</feature>
<gene>
    <name evidence="2" type="ORF">Hsar01_02530</name>
</gene>
<dbReference type="RefSeq" id="WP_353567414.1">
    <property type="nucleotide sequence ID" value="NZ_BAABRI010000013.1"/>
</dbReference>
<sequence length="1179" mass="129277">MNSIPKARRMRESGGFALVAALMLMVLLGLLSVAVSGLAAVGLQGSQRVASQAQARAQARLALMLAVGQLQKELGPDQRVCASDAVVNEASRTPHRIGVWSTVASDGLPWVRRDPETGAWTDLRASDQPDPAAEVSTWLDSGLDTDPVTLVGLGSVDLEGDTVKAGRVGVDGVSKGRIAWWTGDLGSRADLSVADEREPDEEPASLMLSQQADARMLAEDGEWDERMRGRLVTQKSGQLVAGRDRAKDRYFDYATGVFGVLADAKHGGLRRDLTAYLAGRGEGSVAGRSPLLDSTPMVDDREGSRWREGAPTFGLLRSWAENEVALAGAQTPVVPPPTDGSRRDGQGRTLCNDLPVRLRERMASGLQPVLVEASNFMQLSVYEDPPDPRTGAKSFRMRTHQYPRVVLWNPYAVAIEMHPAIVMIQGNGRQEVWTENIMYSSSGRELPLRTTSQWLFFEGGRSTAFGDPANSGNLIMETEGYNDPYMGSYYYSVPKTEFGPGECLVFSPARSAEYNGLSTYRPGPYDLSANELSCEVPPDVSRSFYISASDINGGLSYRPAKFWFQTTPYWSQGGRQGVENQGEDTRAIMKALDGSGAVTFEKFDQLPLISYLSASLQFGEGREPRIAWDERNPMPMEKLEATDPRPTLVPDVRTRDGMRMRWFDEHPSNLLNSGALNAFPEHFQEAILANWNPRAAYAVRSPWENLAGTLPTSGNASGPWFFGAYTRDLYDEAVSWEAETPVFRDGRYHGNPFGQPQEGEPRYVLFDLPRQGVGVVSLAQFQNARLSEFVWHPSCAVGNSLADPRLGLDGLKSTVPSDLSEAAAKWGGFHADAIGWSSDSERSESRDSWAATGRALLQELPEDEPVVYDLSFEANEALWDRYFLSTGDSSQKASFFANPSASPLPNGRMRLFDRPADGASDLEDLDLAARHLMVAGAFNVNSTRVEAWRALFASARSEEQTGTPFVRFLDPPGDEVTSATDRDAWSGRRVLTDDEIDRLAEAVVEEVRARGPFLSLADFVNRRLVNDEHGRKGALQAAIDQAGINASFNDRYPLENDRSLGDYRHPDGIDDATRLEQTLKPASKAWGAPGFLTQADLLQAIGPVLSVRSDTFVVRAYGEALDAAGKVTARAWCEAQVQRTPVPIAPDADGLDSDDQGEPQDFGRRFDVVSFRWLNPDEV</sequence>
<evidence type="ECO:0000256" key="1">
    <source>
        <dbReference type="SAM" id="MobiDB-lite"/>
    </source>
</evidence>
<proteinExistence type="predicted"/>
<evidence type="ECO:0000313" key="2">
    <source>
        <dbReference type="EMBL" id="GAA5483300.1"/>
    </source>
</evidence>
<keyword evidence="3" id="KW-1185">Reference proteome</keyword>
<feature type="region of interest" description="Disordered" evidence="1">
    <location>
        <begin position="287"/>
        <end position="306"/>
    </location>
</feature>
<reference evidence="2 3" key="1">
    <citation type="submission" date="2024-02" db="EMBL/GenBank/DDBJ databases">
        <title>Haloferula sargassicola NBRC 104335.</title>
        <authorList>
            <person name="Ichikawa N."/>
            <person name="Katano-Makiyama Y."/>
            <person name="Hidaka K."/>
        </authorList>
    </citation>
    <scope>NUCLEOTIDE SEQUENCE [LARGE SCALE GENOMIC DNA]</scope>
    <source>
        <strain evidence="2 3">NBRC 104335</strain>
    </source>
</reference>